<keyword evidence="18" id="KW-1185">Reference proteome</keyword>
<keyword evidence="8" id="KW-0175">Coiled coil</keyword>
<dbReference type="Pfam" id="PF05485">
    <property type="entry name" value="THAP"/>
    <property type="match status" value="1"/>
</dbReference>
<evidence type="ECO:0000256" key="10">
    <source>
        <dbReference type="ARBA" id="ARBA00023163"/>
    </source>
</evidence>
<keyword evidence="10" id="KW-0804">Transcription</keyword>
<comment type="subcellular location">
    <subcellularLocation>
        <location evidence="1">Nucleus</location>
        <location evidence="1">Nucleoplasm</location>
    </subcellularLocation>
</comment>
<evidence type="ECO:0000259" key="15">
    <source>
        <dbReference type="PROSITE" id="PS50013"/>
    </source>
</evidence>
<dbReference type="PROSITE" id="PS50013">
    <property type="entry name" value="CHROMO_2"/>
    <property type="match status" value="1"/>
</dbReference>
<reference evidence="17 18" key="1">
    <citation type="submission" date="2013-11" db="EMBL/GenBank/DDBJ databases">
        <title>Genome sequencing of Stegodyphus mimosarum.</title>
        <authorList>
            <person name="Bechsgaard J."/>
        </authorList>
    </citation>
    <scope>NUCLEOTIDE SEQUENCE [LARGE SCALE GENOMIC DNA]</scope>
</reference>
<dbReference type="PANTHER" id="PTHR46600">
    <property type="entry name" value="THAP DOMAIN-CONTAINING"/>
    <property type="match status" value="1"/>
</dbReference>
<evidence type="ECO:0000313" key="18">
    <source>
        <dbReference type="Proteomes" id="UP000054359"/>
    </source>
</evidence>
<proteinExistence type="inferred from homology"/>
<dbReference type="SMART" id="SM00980">
    <property type="entry name" value="THAP"/>
    <property type="match status" value="1"/>
</dbReference>
<dbReference type="InterPro" id="IPR000953">
    <property type="entry name" value="Chromo/chromo_shadow_dom"/>
</dbReference>
<dbReference type="CDD" id="cd00034">
    <property type="entry name" value="CSD"/>
    <property type="match status" value="1"/>
</dbReference>
<dbReference type="SUPFAM" id="SSF54160">
    <property type="entry name" value="Chromo domain-like"/>
    <property type="match status" value="1"/>
</dbReference>
<feature type="domain" description="Chromo" evidence="15">
    <location>
        <begin position="195"/>
        <end position="253"/>
    </location>
</feature>
<feature type="non-terminal residue" evidence="17">
    <location>
        <position position="254"/>
    </location>
</feature>
<evidence type="ECO:0000256" key="8">
    <source>
        <dbReference type="ARBA" id="ARBA00023054"/>
    </source>
</evidence>
<dbReference type="InterPro" id="IPR026516">
    <property type="entry name" value="THAP1/10"/>
</dbReference>
<evidence type="ECO:0000256" key="7">
    <source>
        <dbReference type="ARBA" id="ARBA00023015"/>
    </source>
</evidence>
<dbReference type="Gene3D" id="2.40.50.40">
    <property type="match status" value="1"/>
</dbReference>
<comment type="similarity">
    <text evidence="2">Belongs to the THAP1 family.</text>
</comment>
<dbReference type="GO" id="GO:0008270">
    <property type="term" value="F:zinc ion binding"/>
    <property type="evidence" value="ECO:0007669"/>
    <property type="project" value="UniProtKB-KW"/>
</dbReference>
<feature type="domain" description="THAP-type" evidence="16">
    <location>
        <begin position="1"/>
        <end position="82"/>
    </location>
</feature>
<evidence type="ECO:0000256" key="6">
    <source>
        <dbReference type="ARBA" id="ARBA00022833"/>
    </source>
</evidence>
<keyword evidence="5 13" id="KW-0863">Zinc-finger</keyword>
<dbReference type="GO" id="GO:0043565">
    <property type="term" value="F:sequence-specific DNA binding"/>
    <property type="evidence" value="ECO:0007669"/>
    <property type="project" value="InterPro"/>
</dbReference>
<dbReference type="InterPro" id="IPR038441">
    <property type="entry name" value="THAP_Znf_sf"/>
</dbReference>
<dbReference type="SMART" id="SM00692">
    <property type="entry name" value="DM3"/>
    <property type="match status" value="1"/>
</dbReference>
<protein>
    <submittedName>
        <fullName evidence="17">Chromobox protein-like protein</fullName>
    </submittedName>
</protein>
<evidence type="ECO:0000256" key="3">
    <source>
        <dbReference type="ARBA" id="ARBA00022723"/>
    </source>
</evidence>
<sequence>MVVSCSAYGCTNRRIHGTKLTFHRIPKDPILKASWIRAIRRKNWSPTKNSYLCSEHFKENDFNRTYACKRALLREDAVPSIFKGFHSYPSEAKKVHASKQGKKFKVPEYHIEENVHDKHISSRRGCFLKCKKYAEIYSTEAVMQKSNCPEITAFENQWKSKYESSEKDRESDGDTSEASTRENNKKYVIGSPPDLEPERIIGAADKNGELMFLIKWKGSYQANLVRATEANVKYPQIVINFYEERLTWLLKDRK</sequence>
<gene>
    <name evidence="17" type="ORF">X975_01214</name>
</gene>
<evidence type="ECO:0000313" key="17">
    <source>
        <dbReference type="EMBL" id="KFM76107.1"/>
    </source>
</evidence>
<dbReference type="PROSITE" id="PS50950">
    <property type="entry name" value="ZF_THAP"/>
    <property type="match status" value="1"/>
</dbReference>
<dbReference type="SUPFAM" id="SSF57716">
    <property type="entry name" value="Glucocorticoid receptor-like (DNA-binding domain)"/>
    <property type="match status" value="1"/>
</dbReference>
<dbReference type="Proteomes" id="UP000054359">
    <property type="component" value="Unassembled WGS sequence"/>
</dbReference>
<dbReference type="InterPro" id="IPR008251">
    <property type="entry name" value="Chromo_shadow_dom"/>
</dbReference>
<keyword evidence="9 13" id="KW-0238">DNA-binding</keyword>
<dbReference type="AlphaFoldDB" id="A0A087UFG8"/>
<evidence type="ECO:0000256" key="1">
    <source>
        <dbReference type="ARBA" id="ARBA00004642"/>
    </source>
</evidence>
<dbReference type="EMBL" id="KK119589">
    <property type="protein sequence ID" value="KFM76107.1"/>
    <property type="molecule type" value="Genomic_DNA"/>
</dbReference>
<dbReference type="FunFam" id="2.40.50.40:FF:000031">
    <property type="entry name" value="Heterochromatin protein 1"/>
    <property type="match status" value="1"/>
</dbReference>
<keyword evidence="3" id="KW-0479">Metal-binding</keyword>
<dbReference type="OrthoDB" id="6509764at2759"/>
<dbReference type="SMART" id="SM00300">
    <property type="entry name" value="ChSh"/>
    <property type="match status" value="1"/>
</dbReference>
<dbReference type="Pfam" id="PF01393">
    <property type="entry name" value="Chromo_shadow"/>
    <property type="match status" value="1"/>
</dbReference>
<dbReference type="InterPro" id="IPR016197">
    <property type="entry name" value="Chromo-like_dom_sf"/>
</dbReference>
<keyword evidence="4" id="KW-0677">Repeat</keyword>
<dbReference type="Gene3D" id="6.20.210.20">
    <property type="entry name" value="THAP domain"/>
    <property type="match status" value="1"/>
</dbReference>
<evidence type="ECO:0000256" key="11">
    <source>
        <dbReference type="ARBA" id="ARBA00023242"/>
    </source>
</evidence>
<evidence type="ECO:0000256" key="14">
    <source>
        <dbReference type="SAM" id="MobiDB-lite"/>
    </source>
</evidence>
<evidence type="ECO:0000256" key="9">
    <source>
        <dbReference type="ARBA" id="ARBA00023125"/>
    </source>
</evidence>
<evidence type="ECO:0000256" key="5">
    <source>
        <dbReference type="ARBA" id="ARBA00022771"/>
    </source>
</evidence>
<keyword evidence="12" id="KW-0131">Cell cycle</keyword>
<dbReference type="GO" id="GO:0005694">
    <property type="term" value="C:chromosome"/>
    <property type="evidence" value="ECO:0007669"/>
    <property type="project" value="UniProtKB-ARBA"/>
</dbReference>
<keyword evidence="6" id="KW-0862">Zinc</keyword>
<evidence type="ECO:0000256" key="4">
    <source>
        <dbReference type="ARBA" id="ARBA00022737"/>
    </source>
</evidence>
<dbReference type="GO" id="GO:0005654">
    <property type="term" value="C:nucleoplasm"/>
    <property type="evidence" value="ECO:0007669"/>
    <property type="project" value="UniProtKB-SubCell"/>
</dbReference>
<keyword evidence="11" id="KW-0539">Nucleus</keyword>
<feature type="region of interest" description="Disordered" evidence="14">
    <location>
        <begin position="162"/>
        <end position="191"/>
    </location>
</feature>
<accession>A0A087UFG8</accession>
<dbReference type="PANTHER" id="PTHR46600:SF1">
    <property type="entry name" value="THAP DOMAIN-CONTAINING PROTEIN 1"/>
    <property type="match status" value="1"/>
</dbReference>
<evidence type="ECO:0000256" key="2">
    <source>
        <dbReference type="ARBA" id="ARBA00006177"/>
    </source>
</evidence>
<dbReference type="STRING" id="407821.A0A087UFG8"/>
<feature type="compositionally biased region" description="Basic and acidic residues" evidence="14">
    <location>
        <begin position="162"/>
        <end position="172"/>
    </location>
</feature>
<evidence type="ECO:0000256" key="13">
    <source>
        <dbReference type="PROSITE-ProRule" id="PRU00309"/>
    </source>
</evidence>
<evidence type="ECO:0000259" key="16">
    <source>
        <dbReference type="PROSITE" id="PS50950"/>
    </source>
</evidence>
<name>A0A087UFG8_STEMI</name>
<organism evidence="17 18">
    <name type="scientific">Stegodyphus mimosarum</name>
    <name type="common">African social velvet spider</name>
    <dbReference type="NCBI Taxonomy" id="407821"/>
    <lineage>
        <taxon>Eukaryota</taxon>
        <taxon>Metazoa</taxon>
        <taxon>Ecdysozoa</taxon>
        <taxon>Arthropoda</taxon>
        <taxon>Chelicerata</taxon>
        <taxon>Arachnida</taxon>
        <taxon>Araneae</taxon>
        <taxon>Araneomorphae</taxon>
        <taxon>Entelegynae</taxon>
        <taxon>Eresoidea</taxon>
        <taxon>Eresidae</taxon>
        <taxon>Stegodyphus</taxon>
    </lineage>
</organism>
<keyword evidence="7" id="KW-0805">Transcription regulation</keyword>
<dbReference type="InterPro" id="IPR006612">
    <property type="entry name" value="THAP_Znf"/>
</dbReference>
<evidence type="ECO:0000256" key="12">
    <source>
        <dbReference type="ARBA" id="ARBA00023306"/>
    </source>
</evidence>